<protein>
    <recommendedName>
        <fullName evidence="4">F-box domain-containing protein</fullName>
    </recommendedName>
</protein>
<evidence type="ECO:0008006" key="4">
    <source>
        <dbReference type="Google" id="ProtNLM"/>
    </source>
</evidence>
<organism evidence="2 3">
    <name type="scientific">Diaporthe vaccinii</name>
    <dbReference type="NCBI Taxonomy" id="105482"/>
    <lineage>
        <taxon>Eukaryota</taxon>
        <taxon>Fungi</taxon>
        <taxon>Dikarya</taxon>
        <taxon>Ascomycota</taxon>
        <taxon>Pezizomycotina</taxon>
        <taxon>Sordariomycetes</taxon>
        <taxon>Sordariomycetidae</taxon>
        <taxon>Diaporthales</taxon>
        <taxon>Diaporthaceae</taxon>
        <taxon>Diaporthe</taxon>
        <taxon>Diaporthe eres species complex</taxon>
    </lineage>
</organism>
<evidence type="ECO:0000313" key="2">
    <source>
        <dbReference type="EMBL" id="KAL2289149.1"/>
    </source>
</evidence>
<feature type="region of interest" description="Disordered" evidence="1">
    <location>
        <begin position="182"/>
        <end position="215"/>
    </location>
</feature>
<name>A0ABR4F394_9PEZI</name>
<dbReference type="Proteomes" id="UP001600888">
    <property type="component" value="Unassembled WGS sequence"/>
</dbReference>
<comment type="caution">
    <text evidence="2">The sequence shown here is derived from an EMBL/GenBank/DDBJ whole genome shotgun (WGS) entry which is preliminary data.</text>
</comment>
<feature type="compositionally biased region" description="Basic and acidic residues" evidence="1">
    <location>
        <begin position="196"/>
        <end position="215"/>
    </location>
</feature>
<dbReference type="EMBL" id="JBAWTH010000014">
    <property type="protein sequence ID" value="KAL2289149.1"/>
    <property type="molecule type" value="Genomic_DNA"/>
</dbReference>
<feature type="region of interest" description="Disordered" evidence="1">
    <location>
        <begin position="1"/>
        <end position="23"/>
    </location>
</feature>
<feature type="region of interest" description="Disordered" evidence="1">
    <location>
        <begin position="38"/>
        <end position="62"/>
    </location>
</feature>
<reference evidence="2 3" key="1">
    <citation type="submission" date="2024-03" db="EMBL/GenBank/DDBJ databases">
        <title>A high-quality draft genome sequence of Diaporthe vaccinii, a causative agent of upright dieback and viscid rot disease in cranberry plants.</title>
        <authorList>
            <person name="Sarrasin M."/>
            <person name="Lang B.F."/>
            <person name="Burger G."/>
        </authorList>
    </citation>
    <scope>NUCLEOTIDE SEQUENCE [LARGE SCALE GENOMIC DNA]</scope>
    <source>
        <strain evidence="2 3">IS7</strain>
    </source>
</reference>
<feature type="compositionally biased region" description="Basic residues" evidence="1">
    <location>
        <begin position="1"/>
        <end position="18"/>
    </location>
</feature>
<accession>A0ABR4F394</accession>
<evidence type="ECO:0000313" key="3">
    <source>
        <dbReference type="Proteomes" id="UP001600888"/>
    </source>
</evidence>
<gene>
    <name evidence="2" type="ORF">FJTKL_02953</name>
</gene>
<sequence>MVNLRSKLHLARQGRKSSPRLLSESPCLLDNEYDAAAATAAPTQRAGSPSAPEPSHLPSWSAPRRLTLDTLPEELVQKVAIFCGSDAILGLRHTCRTLHRALDAPNFLAEIARRRMDPPTNGTPGRDVLIEMIKTQMDKEHMVLDQDARRDAFLCLAVTLPPRQRARIKAAMGPLLARARIKGSGRDPAAAPDYTPDQHEQHQQGHDPQPHRNGKDCDIAAEIEARLGLMSTLCVLGYSDVCDVYLGRALMAINPWKIKANIWSEKKLLAQKQMSLQLAFTMALGLMHPWDWSNIPAETPEYQSLAHRVRADYHSEDFTSSNQSFWLSWEGLHTRSLQLAGLMAHILKVSGLEDTPRSDLIPLLRDTTSHSTSTITPASSPRPQLKIPLLEKTKGGSHGGITGQSNSWQEWYTSRVRDLVNTIDDDDNDEWYGYYVYTLTSTDNLNPVGSKDPAMENIHFKLGRPPATTPSTATATAKKWSASSTAPTPQKLPLEARNCQDGITRSFDFVGTVAPATGIVSLRKNYLNAHSWEYEGVVTPLGILGEWGKEDTGFNGYFWLWRRSWMGGGEGKGQRTYAYS</sequence>
<proteinExistence type="predicted"/>
<evidence type="ECO:0000256" key="1">
    <source>
        <dbReference type="SAM" id="MobiDB-lite"/>
    </source>
</evidence>
<keyword evidence="3" id="KW-1185">Reference proteome</keyword>